<keyword evidence="2" id="KW-1185">Reference proteome</keyword>
<accession>A0A1G6SX80</accession>
<reference evidence="1 2" key="1">
    <citation type="submission" date="2016-10" db="EMBL/GenBank/DDBJ databases">
        <authorList>
            <person name="de Groot N.N."/>
        </authorList>
    </citation>
    <scope>NUCLEOTIDE SEQUENCE [LARGE SCALE GENOMIC DNA]</scope>
    <source>
        <strain evidence="1 2">47C3B</strain>
    </source>
</reference>
<name>A0A1G6SX80_9SPHI</name>
<dbReference type="Proteomes" id="UP000199072">
    <property type="component" value="Unassembled WGS sequence"/>
</dbReference>
<proteinExistence type="predicted"/>
<organism evidence="1 2">
    <name type="scientific">Mucilaginibacter pineti</name>
    <dbReference type="NCBI Taxonomy" id="1391627"/>
    <lineage>
        <taxon>Bacteria</taxon>
        <taxon>Pseudomonadati</taxon>
        <taxon>Bacteroidota</taxon>
        <taxon>Sphingobacteriia</taxon>
        <taxon>Sphingobacteriales</taxon>
        <taxon>Sphingobacteriaceae</taxon>
        <taxon>Mucilaginibacter</taxon>
    </lineage>
</organism>
<dbReference type="EMBL" id="FNAI01000001">
    <property type="protein sequence ID" value="SDD20745.1"/>
    <property type="molecule type" value="Genomic_DNA"/>
</dbReference>
<evidence type="ECO:0000313" key="1">
    <source>
        <dbReference type="EMBL" id="SDD20745.1"/>
    </source>
</evidence>
<dbReference type="RefSeq" id="WP_091142319.1">
    <property type="nucleotide sequence ID" value="NZ_FNAI01000001.1"/>
</dbReference>
<evidence type="ECO:0000313" key="2">
    <source>
        <dbReference type="Proteomes" id="UP000199072"/>
    </source>
</evidence>
<dbReference type="OrthoDB" id="799215at2"/>
<gene>
    <name evidence="1" type="ORF">SAMN05216464_10165</name>
</gene>
<sequence>MTADPLRISLFEMRLEEIHRRDPLLRYEITIRDFIALFPLKYKHGNLVKPEKPDSFGLDRHVYLKVLVAFGQSFG</sequence>
<protein>
    <submittedName>
        <fullName evidence="1">Uncharacterized protein</fullName>
    </submittedName>
</protein>
<dbReference type="AlphaFoldDB" id="A0A1G6SX80"/>
<dbReference type="STRING" id="1391627.SAMN05216464_10165"/>